<sequence length="266" mass="29582">MAARSNAIILFPLFIGILCLSFPATTTANSSSDVDFLYLTLAWPGKLFNLKIRCMPTTGEPALDFLVEDIKTYNSKTGKIVQNCKTTCQFYVNVMKDYIDELYAHWSDLSCPCNNGLEKWKKTWCTYGQCSNLNQHDYIQTALNISEGASVLNVLKAKGIVPISSSYYKLEQIQTALQSSLGSSFSIECVIHPAVIWPPMSILSGINICVSKDGKSTIPCPSSMETTSKCTDVVWFYPFTLNLLRPCYDTGFADIIKMPTEEYSAV</sequence>
<dbReference type="Proteomes" id="UP000827976">
    <property type="component" value="Chromosome 5"/>
</dbReference>
<dbReference type="EMBL" id="CM037015">
    <property type="protein sequence ID" value="KAH7681161.1"/>
    <property type="molecule type" value="Genomic_DNA"/>
</dbReference>
<accession>A0ACB7W145</accession>
<comment type="caution">
    <text evidence="1">The sequence shown here is derived from an EMBL/GenBank/DDBJ whole genome shotgun (WGS) entry which is preliminary data.</text>
</comment>
<evidence type="ECO:0000313" key="1">
    <source>
        <dbReference type="EMBL" id="KAH7681161.1"/>
    </source>
</evidence>
<organism evidence="1 2">
    <name type="scientific">Dioscorea alata</name>
    <name type="common">Purple yam</name>
    <dbReference type="NCBI Taxonomy" id="55571"/>
    <lineage>
        <taxon>Eukaryota</taxon>
        <taxon>Viridiplantae</taxon>
        <taxon>Streptophyta</taxon>
        <taxon>Embryophyta</taxon>
        <taxon>Tracheophyta</taxon>
        <taxon>Spermatophyta</taxon>
        <taxon>Magnoliopsida</taxon>
        <taxon>Liliopsida</taxon>
        <taxon>Dioscoreales</taxon>
        <taxon>Dioscoreaceae</taxon>
        <taxon>Dioscorea</taxon>
    </lineage>
</organism>
<gene>
    <name evidence="1" type="ORF">IHE45_05G041900</name>
</gene>
<dbReference type="EC" id="4.6.1.19" evidence="1"/>
<evidence type="ECO:0000313" key="2">
    <source>
        <dbReference type="Proteomes" id="UP000827976"/>
    </source>
</evidence>
<name>A0ACB7W145_DIOAL</name>
<protein>
    <submittedName>
        <fullName evidence="1">Ribonuclease T2-like protein</fullName>
        <ecNumber evidence="1">4.6.1.19</ecNumber>
    </submittedName>
</protein>
<proteinExistence type="predicted"/>
<reference evidence="2" key="1">
    <citation type="journal article" date="2022" name="Nat. Commun.">
        <title>Chromosome evolution and the genetic basis of agronomically important traits in greater yam.</title>
        <authorList>
            <person name="Bredeson J.V."/>
            <person name="Lyons J.B."/>
            <person name="Oniyinde I.O."/>
            <person name="Okereke N.R."/>
            <person name="Kolade O."/>
            <person name="Nnabue I."/>
            <person name="Nwadili C.O."/>
            <person name="Hribova E."/>
            <person name="Parker M."/>
            <person name="Nwogha J."/>
            <person name="Shu S."/>
            <person name="Carlson J."/>
            <person name="Kariba R."/>
            <person name="Muthemba S."/>
            <person name="Knop K."/>
            <person name="Barton G.J."/>
            <person name="Sherwood A.V."/>
            <person name="Lopez-Montes A."/>
            <person name="Asiedu R."/>
            <person name="Jamnadass R."/>
            <person name="Muchugi A."/>
            <person name="Goodstein D."/>
            <person name="Egesi C.N."/>
            <person name="Featherston J."/>
            <person name="Asfaw A."/>
            <person name="Simpson G.G."/>
            <person name="Dolezel J."/>
            <person name="Hendre P.S."/>
            <person name="Van Deynze A."/>
            <person name="Kumar P.L."/>
            <person name="Obidiegwu J.E."/>
            <person name="Bhattacharjee R."/>
            <person name="Rokhsar D.S."/>
        </authorList>
    </citation>
    <scope>NUCLEOTIDE SEQUENCE [LARGE SCALE GENOMIC DNA]</scope>
    <source>
        <strain evidence="2">cv. TDa95/00328</strain>
    </source>
</reference>
<keyword evidence="1" id="KW-0456">Lyase</keyword>
<keyword evidence="2" id="KW-1185">Reference proteome</keyword>